<dbReference type="AlphaFoldDB" id="A0A6M3X961"/>
<protein>
    <recommendedName>
        <fullName evidence="3">Nuclease associated modular domain-containing protein</fullName>
    </recommendedName>
</protein>
<evidence type="ECO:0000313" key="2">
    <source>
        <dbReference type="EMBL" id="QJH93723.1"/>
    </source>
</evidence>
<gene>
    <name evidence="2" type="ORF">TM448B00134_0017</name>
</gene>
<evidence type="ECO:0008006" key="3">
    <source>
        <dbReference type="Google" id="ProtNLM"/>
    </source>
</evidence>
<dbReference type="Gene3D" id="3.40.91.30">
    <property type="match status" value="1"/>
</dbReference>
<name>A0A6M3X961_9ZZZZ</name>
<proteinExistence type="predicted"/>
<reference evidence="2" key="1">
    <citation type="submission" date="2020-03" db="EMBL/GenBank/DDBJ databases">
        <title>The deep terrestrial virosphere.</title>
        <authorList>
            <person name="Holmfeldt K."/>
            <person name="Nilsson E."/>
            <person name="Simone D."/>
            <person name="Lopez-Fernandez M."/>
            <person name="Wu X."/>
            <person name="de Brujin I."/>
            <person name="Lundin D."/>
            <person name="Andersson A."/>
            <person name="Bertilsson S."/>
            <person name="Dopson M."/>
        </authorList>
    </citation>
    <scope>NUCLEOTIDE SEQUENCE</scope>
    <source>
        <strain evidence="2">TM448B00134</strain>
    </source>
</reference>
<feature type="region of interest" description="Disordered" evidence="1">
    <location>
        <begin position="1"/>
        <end position="98"/>
    </location>
</feature>
<evidence type="ECO:0000256" key="1">
    <source>
        <dbReference type="SAM" id="MobiDB-lite"/>
    </source>
</evidence>
<organism evidence="2">
    <name type="scientific">viral metagenome</name>
    <dbReference type="NCBI Taxonomy" id="1070528"/>
    <lineage>
        <taxon>unclassified sequences</taxon>
        <taxon>metagenomes</taxon>
        <taxon>organismal metagenomes</taxon>
    </lineage>
</organism>
<sequence>MAYPKGKPMSEESKRKRRESMLRMISADPDGWRKKVSGSVAASHTPEAEAKRQATNAANGNHEKCSEAMSAAMGRPDVRATLSAERKKRAKTPKGRAQILSAAKASMDPEVRARQKKSIQAYARSKEGREARRRAGVAATKSLLGASARKEHEYNGHRFRSGWEKDFARWLDSLGVKWVYEPEVFELDEGDRYIPDFLVSIPGGQDFLVEIKGKRWYGGGVDKFNRLRSQNPDKPAVMLMEKEIMGIKAALREDENGS</sequence>
<dbReference type="EMBL" id="MT144591">
    <property type="protein sequence ID" value="QJH93723.1"/>
    <property type="molecule type" value="Genomic_DNA"/>
</dbReference>
<accession>A0A6M3X961</accession>